<accession>A0ABD3UFS9</accession>
<evidence type="ECO:0000256" key="1">
    <source>
        <dbReference type="SAM" id="Phobius"/>
    </source>
</evidence>
<gene>
    <name evidence="2" type="ORF">ACJMK2_017946</name>
</gene>
<keyword evidence="1" id="KW-0812">Transmembrane</keyword>
<name>A0ABD3UFS9_SINWO</name>
<dbReference type="EMBL" id="JBJQND010000016">
    <property type="protein sequence ID" value="KAL3847008.1"/>
    <property type="molecule type" value="Genomic_DNA"/>
</dbReference>
<reference evidence="2 3" key="1">
    <citation type="submission" date="2024-11" db="EMBL/GenBank/DDBJ databases">
        <title>Chromosome-level genome assembly of the freshwater bivalve Anodonta woodiana.</title>
        <authorList>
            <person name="Chen X."/>
        </authorList>
    </citation>
    <scope>NUCLEOTIDE SEQUENCE [LARGE SCALE GENOMIC DNA]</scope>
    <source>
        <strain evidence="2">MN2024</strain>
        <tissue evidence="2">Gills</tissue>
    </source>
</reference>
<keyword evidence="3" id="KW-1185">Reference proteome</keyword>
<proteinExistence type="predicted"/>
<dbReference type="AlphaFoldDB" id="A0ABD3UFS9"/>
<protein>
    <submittedName>
        <fullName evidence="2">Uncharacterized protein</fullName>
    </submittedName>
</protein>
<sequence>MLFPPASPLSALASTGVVVSVQGIALLSILTVIFQELLNKRKQQRTCQEPPSSIGNFVLVGKQGDAAFYDCPGQAIVQHYFTQTCPIIYCQENGNYSAPAFEVAPSMCVYRKSVAWFKGDEATVIGLDFTCNKPCAMIILFQGTGLGGRGFKISFTSDV</sequence>
<dbReference type="Proteomes" id="UP001634394">
    <property type="component" value="Unassembled WGS sequence"/>
</dbReference>
<organism evidence="2 3">
    <name type="scientific">Sinanodonta woodiana</name>
    <name type="common">Chinese pond mussel</name>
    <name type="synonym">Anodonta woodiana</name>
    <dbReference type="NCBI Taxonomy" id="1069815"/>
    <lineage>
        <taxon>Eukaryota</taxon>
        <taxon>Metazoa</taxon>
        <taxon>Spiralia</taxon>
        <taxon>Lophotrochozoa</taxon>
        <taxon>Mollusca</taxon>
        <taxon>Bivalvia</taxon>
        <taxon>Autobranchia</taxon>
        <taxon>Heteroconchia</taxon>
        <taxon>Palaeoheterodonta</taxon>
        <taxon>Unionida</taxon>
        <taxon>Unionoidea</taxon>
        <taxon>Unionidae</taxon>
        <taxon>Unioninae</taxon>
        <taxon>Sinanodonta</taxon>
    </lineage>
</organism>
<evidence type="ECO:0000313" key="3">
    <source>
        <dbReference type="Proteomes" id="UP001634394"/>
    </source>
</evidence>
<keyword evidence="1" id="KW-1133">Transmembrane helix</keyword>
<comment type="caution">
    <text evidence="2">The sequence shown here is derived from an EMBL/GenBank/DDBJ whole genome shotgun (WGS) entry which is preliminary data.</text>
</comment>
<feature type="transmembrane region" description="Helical" evidence="1">
    <location>
        <begin position="12"/>
        <end position="34"/>
    </location>
</feature>
<evidence type="ECO:0000313" key="2">
    <source>
        <dbReference type="EMBL" id="KAL3847008.1"/>
    </source>
</evidence>
<keyword evidence="1" id="KW-0472">Membrane</keyword>